<accession>A0ABV8SC41</accession>
<dbReference type="InterPro" id="IPR025058">
    <property type="entry name" value="DUF3995"/>
</dbReference>
<dbReference type="RefSeq" id="WP_204604865.1">
    <property type="nucleotide sequence ID" value="NZ_JBHSED010000023.1"/>
</dbReference>
<keyword evidence="3" id="KW-1185">Reference proteome</keyword>
<feature type="transmembrane region" description="Helical" evidence="1">
    <location>
        <begin position="78"/>
        <end position="98"/>
    </location>
</feature>
<dbReference type="Proteomes" id="UP001595755">
    <property type="component" value="Unassembled WGS sequence"/>
</dbReference>
<reference evidence="3" key="1">
    <citation type="journal article" date="2019" name="Int. J. Syst. Evol. Microbiol.">
        <title>The Global Catalogue of Microorganisms (GCM) 10K type strain sequencing project: providing services to taxonomists for standard genome sequencing and annotation.</title>
        <authorList>
            <consortium name="The Broad Institute Genomics Platform"/>
            <consortium name="The Broad Institute Genome Sequencing Center for Infectious Disease"/>
            <person name="Wu L."/>
            <person name="Ma J."/>
        </authorList>
    </citation>
    <scope>NUCLEOTIDE SEQUENCE [LARGE SCALE GENOMIC DNA]</scope>
    <source>
        <strain evidence="3">CGMCC 4.1641</strain>
    </source>
</reference>
<dbReference type="EMBL" id="JBHSED010000023">
    <property type="protein sequence ID" value="MFC4304422.1"/>
    <property type="molecule type" value="Genomic_DNA"/>
</dbReference>
<name>A0ABV8SC41_9BACL</name>
<keyword evidence="1" id="KW-1133">Transmembrane helix</keyword>
<feature type="transmembrane region" description="Helical" evidence="1">
    <location>
        <begin position="46"/>
        <end position="66"/>
    </location>
</feature>
<proteinExistence type="predicted"/>
<evidence type="ECO:0000313" key="3">
    <source>
        <dbReference type="Proteomes" id="UP001595755"/>
    </source>
</evidence>
<keyword evidence="1" id="KW-0472">Membrane</keyword>
<evidence type="ECO:0000256" key="1">
    <source>
        <dbReference type="SAM" id="Phobius"/>
    </source>
</evidence>
<gene>
    <name evidence="2" type="ORF">ACFO1S_13420</name>
</gene>
<protein>
    <submittedName>
        <fullName evidence="2">DUF3995 domain-containing protein</fullName>
    </submittedName>
</protein>
<organism evidence="2 3">
    <name type="scientific">Cohnella boryungensis</name>
    <dbReference type="NCBI Taxonomy" id="768479"/>
    <lineage>
        <taxon>Bacteria</taxon>
        <taxon>Bacillati</taxon>
        <taxon>Bacillota</taxon>
        <taxon>Bacilli</taxon>
        <taxon>Bacillales</taxon>
        <taxon>Paenibacillaceae</taxon>
        <taxon>Cohnella</taxon>
    </lineage>
</organism>
<comment type="caution">
    <text evidence="2">The sequence shown here is derived from an EMBL/GenBank/DDBJ whole genome shotgun (WGS) entry which is preliminary data.</text>
</comment>
<evidence type="ECO:0000313" key="2">
    <source>
        <dbReference type="EMBL" id="MFC4304422.1"/>
    </source>
</evidence>
<feature type="transmembrane region" description="Helical" evidence="1">
    <location>
        <begin position="6"/>
        <end position="25"/>
    </location>
</feature>
<feature type="transmembrane region" description="Helical" evidence="1">
    <location>
        <begin position="119"/>
        <end position="139"/>
    </location>
</feature>
<keyword evidence="1" id="KW-0812">Transmembrane</keyword>
<sequence length="143" mass="15530">MTEALAWGTSGVLLGIALLHVYWLLGGRKGHEAAVPHTGQRPLFRPSKLATGIVALLAALAAWFVLEWAGIRRGIFPSAVLPYGGWALTAVFLLRAVGDFKWLGLFKSRKGTTFAKWDTLLYSPLCLTIGVGLLAIAWLRMQA</sequence>
<dbReference type="Pfam" id="PF13160">
    <property type="entry name" value="DUF3995"/>
    <property type="match status" value="1"/>
</dbReference>